<dbReference type="GO" id="GO:0005737">
    <property type="term" value="C:cytoplasm"/>
    <property type="evidence" value="ECO:0007669"/>
    <property type="project" value="TreeGrafter"/>
</dbReference>
<sequence>MAESSGQHSHIPGGMLNSATNSGQSHLIAALSTPACTEFEQSVSTVRGMSNYGGGGPLPPHHLNSSSRSHSQHGHGTSGWFPNTMQHTASSESFQNQMPPPGAGGPIRVHLQQPGRAPLAPYPQSGPAPQMRQVSVSGGPPQQNQQIIDRVCRLVQHRGNHRLEARDVELVLDMVYRMPSLRLYTTRFHESPGLPSPKSSPTLRRTIASLWFSLGAIISLICLIGITIYLSQLLYKDAVYLMSLRPKVVPYRSIPDTNAPNPVAVPPIDDLPPPPQEEYDILDGGQNSDAVLIVAAIIHELFCFSWSRQVFLCQFSNTYVDSNWFYLFLIKSEVILHMHISVQAIIGVDELHCCDDFTNITHAHMCFERSVLVMNIQHVTKAHSLKKVLRVGAVEPPVDFIRKSSEWSRQYSCMSARFVTDQPICNTSVECDQDDYDDRRVCIFPALYNGTQLARITVRSLHRPVLYVGNLDELISFVSIDPLVARFNWVPYWWASAVELVPKYLFTLSLALALLNSVPCYALDGQYLVITLVNWIFKNLPKRFELLFCMICKNSRRRQQIISLILMLGSFLLAANIFIGFVKMAMS</sequence>
<feature type="transmembrane region" description="Helical" evidence="2">
    <location>
        <begin position="210"/>
        <end position="235"/>
    </location>
</feature>
<evidence type="ECO:0000256" key="1">
    <source>
        <dbReference type="SAM" id="MobiDB-lite"/>
    </source>
</evidence>
<feature type="compositionally biased region" description="Polar residues" evidence="1">
    <location>
        <begin position="132"/>
        <end position="143"/>
    </location>
</feature>
<keyword evidence="2" id="KW-0472">Membrane</keyword>
<dbReference type="AlphaFoldDB" id="A0A1I7W9L4"/>
<protein>
    <submittedName>
        <fullName evidence="4">TFIID_20kDa domain-containing protein</fullName>
    </submittedName>
</protein>
<dbReference type="GO" id="GO:1905897">
    <property type="term" value="P:regulation of response to endoplasmic reticulum stress"/>
    <property type="evidence" value="ECO:0007669"/>
    <property type="project" value="TreeGrafter"/>
</dbReference>
<dbReference type="GO" id="GO:0031293">
    <property type="term" value="P:membrane protein intracellular domain proteolysis"/>
    <property type="evidence" value="ECO:0007669"/>
    <property type="project" value="TreeGrafter"/>
</dbReference>
<dbReference type="GO" id="GO:0016020">
    <property type="term" value="C:membrane"/>
    <property type="evidence" value="ECO:0007669"/>
    <property type="project" value="InterPro"/>
</dbReference>
<dbReference type="InterPro" id="IPR001193">
    <property type="entry name" value="MBTPS2"/>
</dbReference>
<proteinExistence type="predicted"/>
<keyword evidence="2" id="KW-0812">Transmembrane</keyword>
<organism evidence="3 4">
    <name type="scientific">Heterorhabditis bacteriophora</name>
    <name type="common">Entomopathogenic nematode worm</name>
    <dbReference type="NCBI Taxonomy" id="37862"/>
    <lineage>
        <taxon>Eukaryota</taxon>
        <taxon>Metazoa</taxon>
        <taxon>Ecdysozoa</taxon>
        <taxon>Nematoda</taxon>
        <taxon>Chromadorea</taxon>
        <taxon>Rhabditida</taxon>
        <taxon>Rhabditina</taxon>
        <taxon>Rhabditomorpha</taxon>
        <taxon>Strongyloidea</taxon>
        <taxon>Heterorhabditidae</taxon>
        <taxon>Heterorhabditis</taxon>
    </lineage>
</organism>
<dbReference type="GO" id="GO:0004222">
    <property type="term" value="F:metalloendopeptidase activity"/>
    <property type="evidence" value="ECO:0007669"/>
    <property type="project" value="InterPro"/>
</dbReference>
<evidence type="ECO:0000313" key="4">
    <source>
        <dbReference type="WBParaSite" id="Hba_01360"/>
    </source>
</evidence>
<accession>A0A1I7W9L4</accession>
<dbReference type="Proteomes" id="UP000095283">
    <property type="component" value="Unplaced"/>
</dbReference>
<dbReference type="PANTHER" id="PTHR13325:SF3">
    <property type="entry name" value="MEMBRANE-BOUND TRANSCRIPTION FACTOR SITE-2 PROTEASE"/>
    <property type="match status" value="1"/>
</dbReference>
<feature type="region of interest" description="Disordered" evidence="1">
    <location>
        <begin position="47"/>
        <end position="143"/>
    </location>
</feature>
<name>A0A1I7W9L4_HETBA</name>
<keyword evidence="2" id="KW-1133">Transmembrane helix</keyword>
<reference evidence="4" key="1">
    <citation type="submission" date="2016-11" db="UniProtKB">
        <authorList>
            <consortium name="WormBaseParasite"/>
        </authorList>
    </citation>
    <scope>IDENTIFICATION</scope>
</reference>
<feature type="compositionally biased region" description="Low complexity" evidence="1">
    <location>
        <begin position="61"/>
        <end position="79"/>
    </location>
</feature>
<evidence type="ECO:0000256" key="2">
    <source>
        <dbReference type="SAM" id="Phobius"/>
    </source>
</evidence>
<feature type="compositionally biased region" description="Polar residues" evidence="1">
    <location>
        <begin position="80"/>
        <end position="97"/>
    </location>
</feature>
<evidence type="ECO:0000313" key="3">
    <source>
        <dbReference type="Proteomes" id="UP000095283"/>
    </source>
</evidence>
<dbReference type="PANTHER" id="PTHR13325">
    <property type="entry name" value="PROTEASE M50 MEMBRANE-BOUND TRANSCRIPTION FACTOR SITE 2 PROTEASE"/>
    <property type="match status" value="1"/>
</dbReference>
<feature type="transmembrane region" description="Helical" evidence="2">
    <location>
        <begin position="561"/>
        <end position="582"/>
    </location>
</feature>
<dbReference type="WBParaSite" id="Hba_01360">
    <property type="protein sequence ID" value="Hba_01360"/>
    <property type="gene ID" value="Hba_01360"/>
</dbReference>
<keyword evidence="3" id="KW-1185">Reference proteome</keyword>